<reference evidence="10 11" key="1">
    <citation type="submission" date="2020-04" db="EMBL/GenBank/DDBJ databases">
        <title>Achromobacter ruhlandii genome sequencing and assembly.</title>
        <authorList>
            <person name="Martins R.C.R."/>
            <person name="Perdigao-Neto L.V."/>
            <person name="Levin A.S.S."/>
            <person name="Costa S.F."/>
        </authorList>
    </citation>
    <scope>NUCLEOTIDE SEQUENCE [LARGE SCALE GENOMIC DNA]</scope>
    <source>
        <strain evidence="10 11">9035ralo</strain>
    </source>
</reference>
<dbReference type="GO" id="GO:0140359">
    <property type="term" value="F:ABC-type transporter activity"/>
    <property type="evidence" value="ECO:0007669"/>
    <property type="project" value="InterPro"/>
</dbReference>
<feature type="transmembrane region" description="Helical" evidence="8">
    <location>
        <begin position="288"/>
        <end position="306"/>
    </location>
</feature>
<comment type="subcellular location">
    <subcellularLocation>
        <location evidence="1">Cell membrane</location>
        <topology evidence="1">Multi-pass membrane protein</topology>
    </subcellularLocation>
</comment>
<feature type="transmembrane region" description="Helical" evidence="8">
    <location>
        <begin position="221"/>
        <end position="245"/>
    </location>
</feature>
<dbReference type="Gene3D" id="3.40.1710.10">
    <property type="entry name" value="abc type-2 transporter like domain"/>
    <property type="match status" value="1"/>
</dbReference>
<evidence type="ECO:0000256" key="3">
    <source>
        <dbReference type="ARBA" id="ARBA00022448"/>
    </source>
</evidence>
<keyword evidence="3" id="KW-0813">Transport</keyword>
<dbReference type="Pfam" id="PF12698">
    <property type="entry name" value="ABC2_membrane_3"/>
    <property type="match status" value="1"/>
</dbReference>
<dbReference type="EMBL" id="JABBZE010000026">
    <property type="protein sequence ID" value="NMU89253.1"/>
    <property type="molecule type" value="Genomic_DNA"/>
</dbReference>
<feature type="transmembrane region" description="Helical" evidence="8">
    <location>
        <begin position="345"/>
        <end position="364"/>
    </location>
</feature>
<gene>
    <name evidence="10" type="ORF">HGQ98_05080</name>
</gene>
<sequence>MPRHAANIFRLGVKELWSLARDPMMLALIFVSFTLMIYTAATAVPESLHNAAIAVVDEDVSPLSARITSAFYPPHFTRPAMVTSAEADAGMDAGRYTFVVNVPPNFQRDVLAGRPAEIQLNVDATRMSQAFTGSSYIQQIITDEINEFVKRYRKPTELPVDLAVRMRFNPNLTQAWFGSLMEIINNVTMLSIILTGAALIREREHGTIEHLLVMPVTPTEIMLAKVWSMGLVVLVSAALSLTFVVRGLLQVPVEGSVALFLAGVALHLFATTSMGIFMATLARSMPQFGMLLVLVLLPLQMLSGGTTPRESMPDFVQNIMLAAPTTHFVELGQAILFRGAGLGVVWQPFLALALIGSVLFAFSLTRFRKTLSQMA</sequence>
<proteinExistence type="inferred from homology"/>
<evidence type="ECO:0000256" key="7">
    <source>
        <dbReference type="ARBA" id="ARBA00023136"/>
    </source>
</evidence>
<name>A0A848NFC4_9BURK</name>
<dbReference type="InterPro" id="IPR051449">
    <property type="entry name" value="ABC-2_transporter_component"/>
</dbReference>
<feature type="transmembrane region" description="Helical" evidence="8">
    <location>
        <begin position="257"/>
        <end position="281"/>
    </location>
</feature>
<protein>
    <submittedName>
        <fullName evidence="10">ABC transporter permease</fullName>
    </submittedName>
</protein>
<comment type="caution">
    <text evidence="10">The sequence shown here is derived from an EMBL/GenBank/DDBJ whole genome shotgun (WGS) entry which is preliminary data.</text>
</comment>
<evidence type="ECO:0000256" key="4">
    <source>
        <dbReference type="ARBA" id="ARBA00022475"/>
    </source>
</evidence>
<evidence type="ECO:0000313" key="11">
    <source>
        <dbReference type="Proteomes" id="UP000542405"/>
    </source>
</evidence>
<dbReference type="PANTHER" id="PTHR30294">
    <property type="entry name" value="MEMBRANE COMPONENT OF ABC TRANSPORTER YHHJ-RELATED"/>
    <property type="match status" value="1"/>
</dbReference>
<keyword evidence="7 8" id="KW-0472">Membrane</keyword>
<feature type="transmembrane region" description="Helical" evidence="8">
    <location>
        <begin position="24"/>
        <end position="41"/>
    </location>
</feature>
<feature type="domain" description="ABC transmembrane type-2" evidence="9">
    <location>
        <begin position="134"/>
        <end position="370"/>
    </location>
</feature>
<dbReference type="RefSeq" id="WP_063585029.1">
    <property type="nucleotide sequence ID" value="NZ_CADIJL010000005.1"/>
</dbReference>
<dbReference type="GO" id="GO:0005886">
    <property type="term" value="C:plasma membrane"/>
    <property type="evidence" value="ECO:0007669"/>
    <property type="project" value="UniProtKB-SubCell"/>
</dbReference>
<dbReference type="Proteomes" id="UP000542405">
    <property type="component" value="Unassembled WGS sequence"/>
</dbReference>
<dbReference type="AlphaFoldDB" id="A0A848NFC4"/>
<dbReference type="InterPro" id="IPR047817">
    <property type="entry name" value="ABC2_TM_bact-type"/>
</dbReference>
<evidence type="ECO:0000256" key="5">
    <source>
        <dbReference type="ARBA" id="ARBA00022692"/>
    </source>
</evidence>
<keyword evidence="4" id="KW-1003">Cell membrane</keyword>
<evidence type="ECO:0000256" key="6">
    <source>
        <dbReference type="ARBA" id="ARBA00022989"/>
    </source>
</evidence>
<evidence type="ECO:0000259" key="9">
    <source>
        <dbReference type="PROSITE" id="PS51012"/>
    </source>
</evidence>
<keyword evidence="6 8" id="KW-1133">Transmembrane helix</keyword>
<evidence type="ECO:0000256" key="8">
    <source>
        <dbReference type="SAM" id="Phobius"/>
    </source>
</evidence>
<organism evidence="10 11">
    <name type="scientific">Achromobacter ruhlandii</name>
    <dbReference type="NCBI Taxonomy" id="72557"/>
    <lineage>
        <taxon>Bacteria</taxon>
        <taxon>Pseudomonadati</taxon>
        <taxon>Pseudomonadota</taxon>
        <taxon>Betaproteobacteria</taxon>
        <taxon>Burkholderiales</taxon>
        <taxon>Alcaligenaceae</taxon>
        <taxon>Achromobacter</taxon>
    </lineage>
</organism>
<keyword evidence="5 8" id="KW-0812">Transmembrane</keyword>
<evidence type="ECO:0000313" key="10">
    <source>
        <dbReference type="EMBL" id="NMU89253.1"/>
    </source>
</evidence>
<dbReference type="PROSITE" id="PS51012">
    <property type="entry name" value="ABC_TM2"/>
    <property type="match status" value="1"/>
</dbReference>
<dbReference type="InterPro" id="IPR013525">
    <property type="entry name" value="ABC2_TM"/>
</dbReference>
<evidence type="ECO:0000256" key="1">
    <source>
        <dbReference type="ARBA" id="ARBA00004651"/>
    </source>
</evidence>
<dbReference type="PANTHER" id="PTHR30294:SF47">
    <property type="entry name" value="INNER MEMBRANE TRANSPORT PERMEASE YHHJ"/>
    <property type="match status" value="1"/>
</dbReference>
<comment type="similarity">
    <text evidence="2">Belongs to the ABC-2 integral membrane protein family.</text>
</comment>
<accession>A0A848NFC4</accession>
<evidence type="ECO:0000256" key="2">
    <source>
        <dbReference type="ARBA" id="ARBA00007783"/>
    </source>
</evidence>